<feature type="binding site" evidence="10">
    <location>
        <position position="245"/>
    </location>
    <ligand>
        <name>[4Fe-4S] cluster</name>
        <dbReference type="ChEBI" id="CHEBI:49883"/>
        <label>2</label>
        <note>4Fe-4S-substrate</note>
    </ligand>
</feature>
<comment type="similarity">
    <text evidence="10">Belongs to the radical SAM superfamily. MoaA family.</text>
</comment>
<dbReference type="EC" id="4.1.99.22" evidence="10"/>
<dbReference type="PANTHER" id="PTHR22960:SF0">
    <property type="entry name" value="MOLYBDENUM COFACTOR BIOSYNTHESIS PROTEIN 1"/>
    <property type="match status" value="1"/>
</dbReference>
<dbReference type="AlphaFoldDB" id="A0A518D0Z5"/>
<keyword evidence="7 10" id="KW-0342">GTP-binding</keyword>
<dbReference type="Proteomes" id="UP000319342">
    <property type="component" value="Chromosome"/>
</dbReference>
<dbReference type="InterPro" id="IPR013483">
    <property type="entry name" value="MoaA"/>
</dbReference>
<evidence type="ECO:0000256" key="8">
    <source>
        <dbReference type="ARBA" id="ARBA00023150"/>
    </source>
</evidence>
<organism evidence="12 13">
    <name type="scientific">Rohdeia mirabilis</name>
    <dbReference type="NCBI Taxonomy" id="2528008"/>
    <lineage>
        <taxon>Bacteria</taxon>
        <taxon>Pseudomonadati</taxon>
        <taxon>Planctomycetota</taxon>
        <taxon>Planctomycetia</taxon>
        <taxon>Planctomycetia incertae sedis</taxon>
        <taxon>Rohdeia</taxon>
    </lineage>
</organism>
<dbReference type="SFLD" id="SFLDG01383">
    <property type="entry name" value="cyclic_pyranopterin_phosphate"/>
    <property type="match status" value="1"/>
</dbReference>
<dbReference type="GO" id="GO:0051539">
    <property type="term" value="F:4 iron, 4 sulfur cluster binding"/>
    <property type="evidence" value="ECO:0007669"/>
    <property type="project" value="UniProtKB-UniRule"/>
</dbReference>
<feature type="binding site" evidence="10">
    <location>
        <position position="151"/>
    </location>
    <ligand>
        <name>GTP</name>
        <dbReference type="ChEBI" id="CHEBI:37565"/>
    </ligand>
</feature>
<evidence type="ECO:0000256" key="2">
    <source>
        <dbReference type="ARBA" id="ARBA00022691"/>
    </source>
</evidence>
<evidence type="ECO:0000256" key="1">
    <source>
        <dbReference type="ARBA" id="ARBA00022485"/>
    </source>
</evidence>
<keyword evidence="5 10" id="KW-0408">Iron</keyword>
<dbReference type="UniPathway" id="UPA00344"/>
<feature type="binding site" evidence="10">
    <location>
        <position position="20"/>
    </location>
    <ligand>
        <name>[4Fe-4S] cluster</name>
        <dbReference type="ChEBI" id="CHEBI:49883"/>
        <label>1</label>
        <note>4Fe-4S-S-AdoMet</note>
    </ligand>
</feature>
<comment type="pathway">
    <text evidence="10">Cofactor biosynthesis; molybdopterin biosynthesis.</text>
</comment>
<gene>
    <name evidence="10 12" type="primary">moaA</name>
    <name evidence="12" type="ORF">Pla163_22630</name>
</gene>
<sequence>MIDRFGRRVTYLRVSLTNRCQLACTYCTLPEEPRTVMQADEVERIMRVASERLGFRKVRLTGGEPTLRRDLPEIVARLDALPGIREVALTTNGLLLAKRAGELAEAGLRTVNISCDSLDPERFAELTGGGRLDQVLEGLTACREAGIENRKLNVVLLGGVNEGEIEAFVDLARREQVEVRFIEHMPMDAERTGKWRLSPRDVLKRVASKRGLVPLPTSADGGPAERFEVDGARIGFIHAMSNPFCDRCNRLRITAEGRIRSCLLTGGEVDLLAALRSGHDDERIDADLVALFEEAADLKPPIYDLQREGGISMRAIGG</sequence>
<evidence type="ECO:0000256" key="6">
    <source>
        <dbReference type="ARBA" id="ARBA00023014"/>
    </source>
</evidence>
<evidence type="ECO:0000256" key="4">
    <source>
        <dbReference type="ARBA" id="ARBA00022741"/>
    </source>
</evidence>
<dbReference type="GO" id="GO:0061799">
    <property type="term" value="F:cyclic pyranopterin monophosphate synthase activity"/>
    <property type="evidence" value="ECO:0007669"/>
    <property type="project" value="TreeGrafter"/>
</dbReference>
<feature type="binding site" evidence="10">
    <location>
        <position position="248"/>
    </location>
    <ligand>
        <name>[4Fe-4S] cluster</name>
        <dbReference type="ChEBI" id="CHEBI:49883"/>
        <label>2</label>
        <note>4Fe-4S-substrate</note>
    </ligand>
</feature>
<protein>
    <recommendedName>
        <fullName evidence="10">GTP 3',8-cyclase</fullName>
        <ecNumber evidence="10">4.1.99.22</ecNumber>
    </recommendedName>
    <alternativeName>
        <fullName evidence="10">Molybdenum cofactor biosynthesis protein A</fullName>
    </alternativeName>
</protein>
<feature type="binding site" evidence="10">
    <location>
        <begin position="250"/>
        <end position="252"/>
    </location>
    <ligand>
        <name>GTP</name>
        <dbReference type="ChEBI" id="CHEBI:37565"/>
    </ligand>
</feature>
<evidence type="ECO:0000256" key="7">
    <source>
        <dbReference type="ARBA" id="ARBA00023134"/>
    </source>
</evidence>
<dbReference type="SFLD" id="SFLDS00029">
    <property type="entry name" value="Radical_SAM"/>
    <property type="match status" value="1"/>
</dbReference>
<dbReference type="SFLD" id="SFLDG01067">
    <property type="entry name" value="SPASM/twitch_domain_containing"/>
    <property type="match status" value="1"/>
</dbReference>
<dbReference type="SFLD" id="SFLDG01386">
    <property type="entry name" value="main_SPASM_domain-containing"/>
    <property type="match status" value="1"/>
</dbReference>
<evidence type="ECO:0000256" key="5">
    <source>
        <dbReference type="ARBA" id="ARBA00023004"/>
    </source>
</evidence>
<evidence type="ECO:0000313" key="13">
    <source>
        <dbReference type="Proteomes" id="UP000319342"/>
    </source>
</evidence>
<dbReference type="NCBIfam" id="TIGR02666">
    <property type="entry name" value="moaA"/>
    <property type="match status" value="1"/>
</dbReference>
<feature type="binding site" evidence="10">
    <location>
        <position position="185"/>
    </location>
    <ligand>
        <name>S-adenosyl-L-methionine</name>
        <dbReference type="ChEBI" id="CHEBI:59789"/>
    </ligand>
</feature>
<dbReference type="Pfam" id="PF06463">
    <property type="entry name" value="Mob_synth_C"/>
    <property type="match status" value="1"/>
</dbReference>
<dbReference type="GO" id="GO:1904047">
    <property type="term" value="F:S-adenosyl-L-methionine binding"/>
    <property type="evidence" value="ECO:0007669"/>
    <property type="project" value="UniProtKB-UniRule"/>
</dbReference>
<feature type="binding site" evidence="10">
    <location>
        <position position="13"/>
    </location>
    <ligand>
        <name>GTP</name>
        <dbReference type="ChEBI" id="CHEBI:37565"/>
    </ligand>
</feature>
<dbReference type="PANTHER" id="PTHR22960">
    <property type="entry name" value="MOLYBDOPTERIN COFACTOR SYNTHESIS PROTEIN A"/>
    <property type="match status" value="1"/>
</dbReference>
<feature type="binding site" evidence="10">
    <location>
        <position position="26"/>
    </location>
    <ligand>
        <name>S-adenosyl-L-methionine</name>
        <dbReference type="ChEBI" id="CHEBI:59789"/>
    </ligand>
</feature>
<dbReference type="RefSeq" id="WP_145187935.1">
    <property type="nucleotide sequence ID" value="NZ_CP036290.1"/>
</dbReference>
<evidence type="ECO:0000313" key="12">
    <source>
        <dbReference type="EMBL" id="QDU85137.1"/>
    </source>
</evidence>
<dbReference type="InterPro" id="IPR007197">
    <property type="entry name" value="rSAM"/>
</dbReference>
<dbReference type="InterPro" id="IPR040064">
    <property type="entry name" value="MoaA-like"/>
</dbReference>
<accession>A0A518D0Z5</accession>
<feature type="binding site" evidence="10">
    <location>
        <position position="27"/>
    </location>
    <ligand>
        <name>[4Fe-4S] cluster</name>
        <dbReference type="ChEBI" id="CHEBI:49883"/>
        <label>1</label>
        <note>4Fe-4S-S-AdoMet</note>
    </ligand>
</feature>
<dbReference type="HAMAP" id="MF_01225_B">
    <property type="entry name" value="MoaA_B"/>
    <property type="match status" value="1"/>
</dbReference>
<comment type="catalytic activity">
    <reaction evidence="10">
        <text>GTP + AH2 + S-adenosyl-L-methionine = (8S)-3',8-cyclo-7,8-dihydroguanosine 5'-triphosphate + 5'-deoxyadenosine + L-methionine + A + H(+)</text>
        <dbReference type="Rhea" id="RHEA:49576"/>
        <dbReference type="ChEBI" id="CHEBI:13193"/>
        <dbReference type="ChEBI" id="CHEBI:15378"/>
        <dbReference type="ChEBI" id="CHEBI:17319"/>
        <dbReference type="ChEBI" id="CHEBI:17499"/>
        <dbReference type="ChEBI" id="CHEBI:37565"/>
        <dbReference type="ChEBI" id="CHEBI:57844"/>
        <dbReference type="ChEBI" id="CHEBI:59789"/>
        <dbReference type="ChEBI" id="CHEBI:131766"/>
        <dbReference type="EC" id="4.1.99.22"/>
    </reaction>
</comment>
<dbReference type="GO" id="GO:0061798">
    <property type="term" value="F:GTP 3',8'-cyclase activity"/>
    <property type="evidence" value="ECO:0007669"/>
    <property type="project" value="UniProtKB-UniRule"/>
</dbReference>
<keyword evidence="3 10" id="KW-0479">Metal-binding</keyword>
<evidence type="ECO:0000256" key="3">
    <source>
        <dbReference type="ARBA" id="ARBA00022723"/>
    </source>
</evidence>
<keyword evidence="13" id="KW-1185">Reference proteome</keyword>
<dbReference type="GO" id="GO:0046872">
    <property type="term" value="F:metal ion binding"/>
    <property type="evidence" value="ECO:0007669"/>
    <property type="project" value="UniProtKB-KW"/>
</dbReference>
<dbReference type="GO" id="GO:0006777">
    <property type="term" value="P:Mo-molybdopterin cofactor biosynthetic process"/>
    <property type="evidence" value="ECO:0007669"/>
    <property type="project" value="UniProtKB-UniRule"/>
</dbReference>
<feature type="binding site" evidence="10">
    <location>
        <position position="262"/>
    </location>
    <ligand>
        <name>[4Fe-4S] cluster</name>
        <dbReference type="ChEBI" id="CHEBI:49883"/>
        <label>2</label>
        <note>4Fe-4S-substrate</note>
    </ligand>
</feature>
<reference evidence="12 13" key="1">
    <citation type="submission" date="2019-02" db="EMBL/GenBank/DDBJ databases">
        <title>Deep-cultivation of Planctomycetes and their phenomic and genomic characterization uncovers novel biology.</title>
        <authorList>
            <person name="Wiegand S."/>
            <person name="Jogler M."/>
            <person name="Boedeker C."/>
            <person name="Pinto D."/>
            <person name="Vollmers J."/>
            <person name="Rivas-Marin E."/>
            <person name="Kohn T."/>
            <person name="Peeters S.H."/>
            <person name="Heuer A."/>
            <person name="Rast P."/>
            <person name="Oberbeckmann S."/>
            <person name="Bunk B."/>
            <person name="Jeske O."/>
            <person name="Meyerdierks A."/>
            <person name="Storesund J.E."/>
            <person name="Kallscheuer N."/>
            <person name="Luecker S."/>
            <person name="Lage O.M."/>
            <person name="Pohl T."/>
            <person name="Merkel B.J."/>
            <person name="Hornburger P."/>
            <person name="Mueller R.-W."/>
            <person name="Bruemmer F."/>
            <person name="Labrenz M."/>
            <person name="Spormann A.M."/>
            <person name="Op den Camp H."/>
            <person name="Overmann J."/>
            <person name="Amann R."/>
            <person name="Jetten M.S.M."/>
            <person name="Mascher T."/>
            <person name="Medema M.H."/>
            <person name="Devos D.P."/>
            <person name="Kaster A.-K."/>
            <person name="Ovreas L."/>
            <person name="Rohde M."/>
            <person name="Galperin M.Y."/>
            <person name="Jogler C."/>
        </authorList>
    </citation>
    <scope>NUCLEOTIDE SEQUENCE [LARGE SCALE GENOMIC DNA]</scope>
    <source>
        <strain evidence="12 13">Pla163</strain>
    </source>
</reference>
<keyword evidence="6 10" id="KW-0411">Iron-sulfur</keyword>
<comment type="subunit">
    <text evidence="10">Monomer and homodimer.</text>
</comment>
<dbReference type="SMART" id="SM00729">
    <property type="entry name" value="Elp3"/>
    <property type="match status" value="1"/>
</dbReference>
<dbReference type="Pfam" id="PF04055">
    <property type="entry name" value="Radical_SAM"/>
    <property type="match status" value="1"/>
</dbReference>
<dbReference type="InterPro" id="IPR006638">
    <property type="entry name" value="Elp3/MiaA/NifB-like_rSAM"/>
</dbReference>
<dbReference type="PROSITE" id="PS51918">
    <property type="entry name" value="RADICAL_SAM"/>
    <property type="match status" value="1"/>
</dbReference>
<dbReference type="Gene3D" id="3.20.20.70">
    <property type="entry name" value="Aldolase class I"/>
    <property type="match status" value="1"/>
</dbReference>
<dbReference type="InterPro" id="IPR013785">
    <property type="entry name" value="Aldolase_TIM"/>
</dbReference>
<dbReference type="CDD" id="cd01335">
    <property type="entry name" value="Radical_SAM"/>
    <property type="match status" value="1"/>
</dbReference>
<dbReference type="InterPro" id="IPR010505">
    <property type="entry name" value="MoaA_twitch"/>
</dbReference>
<feature type="binding site" evidence="10">
    <location>
        <position position="114"/>
    </location>
    <ligand>
        <name>S-adenosyl-L-methionine</name>
        <dbReference type="ChEBI" id="CHEBI:59789"/>
    </ligand>
</feature>
<dbReference type="InterPro" id="IPR058240">
    <property type="entry name" value="rSAM_sf"/>
</dbReference>
<proteinExistence type="inferred from homology"/>
<keyword evidence="1 10" id="KW-0004">4Fe-4S</keyword>
<dbReference type="SUPFAM" id="SSF102114">
    <property type="entry name" value="Radical SAM enzymes"/>
    <property type="match status" value="1"/>
</dbReference>
<keyword evidence="2 10" id="KW-0949">S-adenosyl-L-methionine</keyword>
<evidence type="ECO:0000256" key="10">
    <source>
        <dbReference type="HAMAP-Rule" id="MF_01225"/>
    </source>
</evidence>
<feature type="binding site" evidence="10">
    <location>
        <position position="90"/>
    </location>
    <ligand>
        <name>GTP</name>
        <dbReference type="ChEBI" id="CHEBI:37565"/>
    </ligand>
</feature>
<feature type="domain" description="Radical SAM core" evidence="11">
    <location>
        <begin position="4"/>
        <end position="224"/>
    </location>
</feature>
<name>A0A518D0Z5_9BACT</name>
<dbReference type="EMBL" id="CP036290">
    <property type="protein sequence ID" value="QDU85137.1"/>
    <property type="molecule type" value="Genomic_DNA"/>
</dbReference>
<feature type="binding site" evidence="10">
    <location>
        <position position="63"/>
    </location>
    <ligand>
        <name>S-adenosyl-L-methionine</name>
        <dbReference type="ChEBI" id="CHEBI:59789"/>
    </ligand>
</feature>
<dbReference type="CDD" id="cd21117">
    <property type="entry name" value="Twitch_MoaA"/>
    <property type="match status" value="1"/>
</dbReference>
<keyword evidence="8 10" id="KW-0501">Molybdenum cofactor biosynthesis</keyword>
<comment type="cofactor">
    <cofactor evidence="10">
        <name>[4Fe-4S] cluster</name>
        <dbReference type="ChEBI" id="CHEBI:49883"/>
    </cofactor>
    <text evidence="10">Binds 2 [4Fe-4S] clusters. Binds 1 [4Fe-4S] cluster coordinated with 3 cysteines and an exchangeable S-adenosyl-L-methionine and 1 [4Fe-4S] cluster coordinated with 3 cysteines and the GTP-derived substrate.</text>
</comment>
<dbReference type="OrthoDB" id="9763993at2"/>
<evidence type="ECO:0000256" key="9">
    <source>
        <dbReference type="ARBA" id="ARBA00023239"/>
    </source>
</evidence>
<feature type="binding site" evidence="10">
    <location>
        <position position="59"/>
    </location>
    <ligand>
        <name>GTP</name>
        <dbReference type="ChEBI" id="CHEBI:37565"/>
    </ligand>
</feature>
<comment type="function">
    <text evidence="10">Catalyzes the cyclization of GTP to (8S)-3',8-cyclo-7,8-dihydroguanosine 5'-triphosphate.</text>
</comment>
<evidence type="ECO:0000259" key="11">
    <source>
        <dbReference type="PROSITE" id="PS51918"/>
    </source>
</evidence>
<feature type="binding site" evidence="10">
    <location>
        <position position="24"/>
    </location>
    <ligand>
        <name>[4Fe-4S] cluster</name>
        <dbReference type="ChEBI" id="CHEBI:49883"/>
        <label>1</label>
        <note>4Fe-4S-S-AdoMet</note>
    </ligand>
</feature>
<dbReference type="GO" id="GO:0005525">
    <property type="term" value="F:GTP binding"/>
    <property type="evidence" value="ECO:0007669"/>
    <property type="project" value="UniProtKB-UniRule"/>
</dbReference>
<keyword evidence="4 10" id="KW-0547">Nucleotide-binding</keyword>
<dbReference type="InterPro" id="IPR050105">
    <property type="entry name" value="MoCo_biosynth_MoaA/MoaC"/>
</dbReference>
<keyword evidence="9 10" id="KW-0456">Lyase</keyword>